<dbReference type="Proteomes" id="UP001150538">
    <property type="component" value="Unassembled WGS sequence"/>
</dbReference>
<feature type="transmembrane region" description="Helical" evidence="1">
    <location>
        <begin position="66"/>
        <end position="87"/>
    </location>
</feature>
<evidence type="ECO:0000313" key="2">
    <source>
        <dbReference type="EMBL" id="KAJ1918699.1"/>
    </source>
</evidence>
<feature type="transmembrane region" description="Helical" evidence="1">
    <location>
        <begin position="332"/>
        <end position="354"/>
    </location>
</feature>
<evidence type="ECO:0008006" key="4">
    <source>
        <dbReference type="Google" id="ProtNLM"/>
    </source>
</evidence>
<feature type="transmembrane region" description="Helical" evidence="1">
    <location>
        <begin position="302"/>
        <end position="320"/>
    </location>
</feature>
<feature type="transmembrane region" description="Helical" evidence="1">
    <location>
        <begin position="148"/>
        <end position="165"/>
    </location>
</feature>
<proteinExistence type="predicted"/>
<accession>A0A9W8A6X4</accession>
<keyword evidence="1" id="KW-1133">Transmembrane helix</keyword>
<keyword evidence="1" id="KW-0472">Membrane</keyword>
<sequence>MSTSGAEALSGGHSSSGGLVYTVLHARIPGLIQTIQALCILNIPLCVIIIATVLGHIRRYDLRTHVSFRLSISIAIADLMYSIIQLIVNNESYTDTLSEMGIRTLFFFHLLCYNALIFTTACVAFHLHMTALANRRKLARKISPYYELIAWVVSAIVGHPIFYIYKRFSKIHGMNVIMTADTSMGHIRALVWLMYGWCAIALLYCAFVCVLVVIRLLPKWRDSGRSSYVLTFPEEANTAGSGSIGNNYTYRVEASSKNLVGKSSKSNATSAADGVDVEAGQLSERQDEFHTKKEIRFAIIRIALYLVAPLISTPVLPAYLSMEHPSVNIVNVVIILPCLGGLLNFAIFMIHPLLDPFWKAIGRFFVSLFKRFKKKDSTKVRDGHYNSRNDVRSGGAGVNNDGADIVKELTTPATCPYKA</sequence>
<name>A0A9W8A6X4_9FUNG</name>
<feature type="transmembrane region" description="Helical" evidence="1">
    <location>
        <begin position="31"/>
        <end position="54"/>
    </location>
</feature>
<keyword evidence="1" id="KW-0812">Transmembrane</keyword>
<dbReference type="AlphaFoldDB" id="A0A9W8A6X4"/>
<dbReference type="EMBL" id="JANBPU010000039">
    <property type="protein sequence ID" value="KAJ1918699.1"/>
    <property type="molecule type" value="Genomic_DNA"/>
</dbReference>
<organism evidence="2 3">
    <name type="scientific">Mycoemilia scoparia</name>
    <dbReference type="NCBI Taxonomy" id="417184"/>
    <lineage>
        <taxon>Eukaryota</taxon>
        <taxon>Fungi</taxon>
        <taxon>Fungi incertae sedis</taxon>
        <taxon>Zoopagomycota</taxon>
        <taxon>Kickxellomycotina</taxon>
        <taxon>Kickxellomycetes</taxon>
        <taxon>Kickxellales</taxon>
        <taxon>Kickxellaceae</taxon>
        <taxon>Mycoemilia</taxon>
    </lineage>
</organism>
<feature type="transmembrane region" description="Helical" evidence="1">
    <location>
        <begin position="192"/>
        <end position="217"/>
    </location>
</feature>
<keyword evidence="3" id="KW-1185">Reference proteome</keyword>
<reference evidence="2" key="1">
    <citation type="submission" date="2022-07" db="EMBL/GenBank/DDBJ databases">
        <title>Phylogenomic reconstructions and comparative analyses of Kickxellomycotina fungi.</title>
        <authorList>
            <person name="Reynolds N.K."/>
            <person name="Stajich J.E."/>
            <person name="Barry K."/>
            <person name="Grigoriev I.V."/>
            <person name="Crous P."/>
            <person name="Smith M.E."/>
        </authorList>
    </citation>
    <scope>NUCLEOTIDE SEQUENCE</scope>
    <source>
        <strain evidence="2">NBRC 100468</strain>
    </source>
</reference>
<dbReference type="SUPFAM" id="SSF81321">
    <property type="entry name" value="Family A G protein-coupled receptor-like"/>
    <property type="match status" value="1"/>
</dbReference>
<dbReference type="OrthoDB" id="2349146at2759"/>
<dbReference type="Gene3D" id="1.20.1070.10">
    <property type="entry name" value="Rhodopsin 7-helix transmembrane proteins"/>
    <property type="match status" value="1"/>
</dbReference>
<gene>
    <name evidence="2" type="ORF">H4219_002421</name>
</gene>
<comment type="caution">
    <text evidence="2">The sequence shown here is derived from an EMBL/GenBank/DDBJ whole genome shotgun (WGS) entry which is preliminary data.</text>
</comment>
<evidence type="ECO:0000256" key="1">
    <source>
        <dbReference type="SAM" id="Phobius"/>
    </source>
</evidence>
<protein>
    <recommendedName>
        <fullName evidence="4">G-protein coupled receptors family 1 profile domain-containing protein</fullName>
    </recommendedName>
</protein>
<feature type="transmembrane region" description="Helical" evidence="1">
    <location>
        <begin position="107"/>
        <end position="127"/>
    </location>
</feature>
<evidence type="ECO:0000313" key="3">
    <source>
        <dbReference type="Proteomes" id="UP001150538"/>
    </source>
</evidence>